<dbReference type="GO" id="GO:0005615">
    <property type="term" value="C:extracellular space"/>
    <property type="evidence" value="ECO:0007669"/>
    <property type="project" value="TreeGrafter"/>
</dbReference>
<dbReference type="Pfam" id="PF00089">
    <property type="entry name" value="Trypsin"/>
    <property type="match status" value="1"/>
</dbReference>
<dbReference type="GO" id="GO:0004252">
    <property type="term" value="F:serine-type endopeptidase activity"/>
    <property type="evidence" value="ECO:0007669"/>
    <property type="project" value="InterPro"/>
</dbReference>
<feature type="non-terminal residue" evidence="7">
    <location>
        <position position="105"/>
    </location>
</feature>
<evidence type="ECO:0000259" key="6">
    <source>
        <dbReference type="PROSITE" id="PS50240"/>
    </source>
</evidence>
<dbReference type="Proteomes" id="UP000001307">
    <property type="component" value="Unassembled WGS sequence"/>
</dbReference>
<dbReference type="InParanoid" id="E4Y3K9"/>
<dbReference type="InterPro" id="IPR050127">
    <property type="entry name" value="Serine_Proteases_S1"/>
</dbReference>
<dbReference type="PANTHER" id="PTHR24264">
    <property type="entry name" value="TRYPSIN-RELATED"/>
    <property type="match status" value="1"/>
</dbReference>
<name>E4Y3K9_OIKDI</name>
<keyword evidence="2" id="KW-0964">Secreted</keyword>
<evidence type="ECO:0000256" key="3">
    <source>
        <dbReference type="ARBA" id="ARBA00022670"/>
    </source>
</evidence>
<keyword evidence="4" id="KW-0378">Hydrolase</keyword>
<dbReference type="InterPro" id="IPR001254">
    <property type="entry name" value="Trypsin_dom"/>
</dbReference>
<gene>
    <name evidence="7" type="ORF">GSOID_T00001568001</name>
</gene>
<evidence type="ECO:0000256" key="1">
    <source>
        <dbReference type="ARBA" id="ARBA00004613"/>
    </source>
</evidence>
<evidence type="ECO:0000313" key="7">
    <source>
        <dbReference type="EMBL" id="CBY17822.1"/>
    </source>
</evidence>
<dbReference type="SUPFAM" id="SSF50494">
    <property type="entry name" value="Trypsin-like serine proteases"/>
    <property type="match status" value="1"/>
</dbReference>
<dbReference type="InterPro" id="IPR043504">
    <property type="entry name" value="Peptidase_S1_PA_chymotrypsin"/>
</dbReference>
<dbReference type="PANTHER" id="PTHR24264:SF65">
    <property type="entry name" value="SRCR DOMAIN-CONTAINING PROTEIN"/>
    <property type="match status" value="1"/>
</dbReference>
<comment type="subcellular location">
    <subcellularLocation>
        <location evidence="1">Secreted</location>
    </subcellularLocation>
</comment>
<organism evidence="7">
    <name type="scientific">Oikopleura dioica</name>
    <name type="common">Tunicate</name>
    <dbReference type="NCBI Taxonomy" id="34765"/>
    <lineage>
        <taxon>Eukaryota</taxon>
        <taxon>Metazoa</taxon>
        <taxon>Chordata</taxon>
        <taxon>Tunicata</taxon>
        <taxon>Appendicularia</taxon>
        <taxon>Copelata</taxon>
        <taxon>Oikopleuridae</taxon>
        <taxon>Oikopleura</taxon>
    </lineage>
</organism>
<keyword evidence="5" id="KW-0720">Serine protease</keyword>
<evidence type="ECO:0000313" key="8">
    <source>
        <dbReference type="Proteomes" id="UP000001307"/>
    </source>
</evidence>
<feature type="domain" description="Peptidase S1" evidence="6">
    <location>
        <begin position="1"/>
        <end position="105"/>
    </location>
</feature>
<dbReference type="AlphaFoldDB" id="E4Y3K9"/>
<evidence type="ECO:0000256" key="5">
    <source>
        <dbReference type="ARBA" id="ARBA00022825"/>
    </source>
</evidence>
<proteinExistence type="predicted"/>
<evidence type="ECO:0000256" key="4">
    <source>
        <dbReference type="ARBA" id="ARBA00022801"/>
    </source>
</evidence>
<dbReference type="GO" id="GO:0006508">
    <property type="term" value="P:proteolysis"/>
    <property type="evidence" value="ECO:0007669"/>
    <property type="project" value="UniProtKB-KW"/>
</dbReference>
<sequence>MIKDRQRPVIFRVAGHDKGMGQYIEPAILPSFMHDLEPGSKCEVCGWGNTNSKPGEYTEAKSLKCVELPIISTQRCNAPNSYAGAIHEDIMCVGYMTGGQDSCQV</sequence>
<dbReference type="EMBL" id="FN654179">
    <property type="protein sequence ID" value="CBY17822.1"/>
    <property type="molecule type" value="Genomic_DNA"/>
</dbReference>
<reference evidence="7" key="1">
    <citation type="journal article" date="2010" name="Science">
        <title>Plasticity of animal genome architecture unmasked by rapid evolution of a pelagic tunicate.</title>
        <authorList>
            <person name="Denoeud F."/>
            <person name="Henriet S."/>
            <person name="Mungpakdee S."/>
            <person name="Aury J.M."/>
            <person name="Da Silva C."/>
            <person name="Brinkmann H."/>
            <person name="Mikhaleva J."/>
            <person name="Olsen L.C."/>
            <person name="Jubin C."/>
            <person name="Canestro C."/>
            <person name="Bouquet J.M."/>
            <person name="Danks G."/>
            <person name="Poulain J."/>
            <person name="Campsteijn C."/>
            <person name="Adamski M."/>
            <person name="Cross I."/>
            <person name="Yadetie F."/>
            <person name="Muffato M."/>
            <person name="Louis A."/>
            <person name="Butcher S."/>
            <person name="Tsagkogeorga G."/>
            <person name="Konrad A."/>
            <person name="Singh S."/>
            <person name="Jensen M.F."/>
            <person name="Cong E.H."/>
            <person name="Eikeseth-Otteraa H."/>
            <person name="Noel B."/>
            <person name="Anthouard V."/>
            <person name="Porcel B.M."/>
            <person name="Kachouri-Lafond R."/>
            <person name="Nishino A."/>
            <person name="Ugolini M."/>
            <person name="Chourrout P."/>
            <person name="Nishida H."/>
            <person name="Aasland R."/>
            <person name="Huzurbazar S."/>
            <person name="Westhof E."/>
            <person name="Delsuc F."/>
            <person name="Lehrach H."/>
            <person name="Reinhardt R."/>
            <person name="Weissenbach J."/>
            <person name="Roy S.W."/>
            <person name="Artiguenave F."/>
            <person name="Postlethwait J.H."/>
            <person name="Manak J.R."/>
            <person name="Thompson E.M."/>
            <person name="Jaillon O."/>
            <person name="Du Pasquier L."/>
            <person name="Boudinot P."/>
            <person name="Liberles D.A."/>
            <person name="Volff J.N."/>
            <person name="Philippe H."/>
            <person name="Lenhard B."/>
            <person name="Roest Crollius H."/>
            <person name="Wincker P."/>
            <person name="Chourrout D."/>
        </authorList>
    </citation>
    <scope>NUCLEOTIDE SEQUENCE [LARGE SCALE GENOMIC DNA]</scope>
</reference>
<accession>E4Y3K9</accession>
<evidence type="ECO:0000256" key="2">
    <source>
        <dbReference type="ARBA" id="ARBA00022525"/>
    </source>
</evidence>
<dbReference type="OrthoDB" id="10059102at2759"/>
<keyword evidence="8" id="KW-1185">Reference proteome</keyword>
<protein>
    <recommendedName>
        <fullName evidence="6">Peptidase S1 domain-containing protein</fullName>
    </recommendedName>
</protein>
<keyword evidence="3" id="KW-0645">Protease</keyword>
<dbReference type="InterPro" id="IPR009003">
    <property type="entry name" value="Peptidase_S1_PA"/>
</dbReference>
<dbReference type="Gene3D" id="2.40.10.10">
    <property type="entry name" value="Trypsin-like serine proteases"/>
    <property type="match status" value="1"/>
</dbReference>
<dbReference type="PROSITE" id="PS50240">
    <property type="entry name" value="TRYPSIN_DOM"/>
    <property type="match status" value="1"/>
</dbReference>